<organism evidence="5 6">
    <name type="scientific">Lyngbya confervoides BDU141951</name>
    <dbReference type="NCBI Taxonomy" id="1574623"/>
    <lineage>
        <taxon>Bacteria</taxon>
        <taxon>Bacillati</taxon>
        <taxon>Cyanobacteriota</taxon>
        <taxon>Cyanophyceae</taxon>
        <taxon>Oscillatoriophycideae</taxon>
        <taxon>Oscillatoriales</taxon>
        <taxon>Microcoleaceae</taxon>
        <taxon>Lyngbya</taxon>
    </lineage>
</organism>
<comment type="caution">
    <text evidence="5">The sequence shown here is derived from an EMBL/GenBank/DDBJ whole genome shotgun (WGS) entry which is preliminary data.</text>
</comment>
<evidence type="ECO:0000256" key="2">
    <source>
        <dbReference type="ARBA" id="ARBA00022801"/>
    </source>
</evidence>
<accession>A0ABD4T938</accession>
<protein>
    <submittedName>
        <fullName evidence="5">Alpha-glucosidase</fullName>
    </submittedName>
</protein>
<dbReference type="Pfam" id="PF16657">
    <property type="entry name" value="Malt_amylase_C"/>
    <property type="match status" value="1"/>
</dbReference>
<evidence type="ECO:0000259" key="4">
    <source>
        <dbReference type="SMART" id="SM00642"/>
    </source>
</evidence>
<name>A0ABD4T938_9CYAN</name>
<dbReference type="Gene3D" id="3.90.400.10">
    <property type="entry name" value="Oligo-1,6-glucosidase, Domain 2"/>
    <property type="match status" value="1"/>
</dbReference>
<dbReference type="EMBL" id="JTHE03000104">
    <property type="protein sequence ID" value="MCM1984837.1"/>
    <property type="molecule type" value="Genomic_DNA"/>
</dbReference>
<evidence type="ECO:0000256" key="3">
    <source>
        <dbReference type="ARBA" id="ARBA00023295"/>
    </source>
</evidence>
<evidence type="ECO:0000256" key="1">
    <source>
        <dbReference type="ARBA" id="ARBA00008061"/>
    </source>
</evidence>
<keyword evidence="6" id="KW-1185">Reference proteome</keyword>
<keyword evidence="2" id="KW-0378">Hydrolase</keyword>
<feature type="domain" description="Glycosyl hydrolase family 13 catalytic" evidence="4">
    <location>
        <begin position="24"/>
        <end position="422"/>
    </location>
</feature>
<proteinExistence type="inferred from homology"/>
<dbReference type="GO" id="GO:0016798">
    <property type="term" value="F:hydrolase activity, acting on glycosyl bonds"/>
    <property type="evidence" value="ECO:0007669"/>
    <property type="project" value="UniProtKB-KW"/>
</dbReference>
<dbReference type="SMART" id="SM00642">
    <property type="entry name" value="Aamy"/>
    <property type="match status" value="1"/>
</dbReference>
<dbReference type="PANTHER" id="PTHR10357">
    <property type="entry name" value="ALPHA-AMYLASE FAMILY MEMBER"/>
    <property type="match status" value="1"/>
</dbReference>
<dbReference type="SUPFAM" id="SSF51011">
    <property type="entry name" value="Glycosyl hydrolase domain"/>
    <property type="match status" value="1"/>
</dbReference>
<sequence>MVENAQTSTPYALSDFWRGAVIYQIYPLTFADGNGDGIGDLRGIIRRLDYLNDGNPQSQTSLGVDAIWLSPINHSPMVDNGYDISDYCDIAPVFGTLKDFRELLREAHRRGIRVILDLVVNHTSNKHPWFMESAAGRHTPKADWYLWQDPMPGGKPPNNWLSYFGGSGWEYCEARGQYYFHTFNVNQPDLNWHNPQVKRAVFNIVRYWLDMGVDGFRLDASSVFIKDPFFRDNPLKYGESALSGYRSFHHIYDKNLPDNHQIIQDIRAIIDEYDDRLLIGETFIDCSVYDSIIFYGVDNDELHLPITFEFPFSPWYPGFLQRLIEKQERLTPPGAWPTYFLDNHDIPRHLARWVDCSLCVDSRAIARAAATLLLTIRGTPLLYYGQELGMVDNDEIPPEFLKDAAVMLSDVGNSPLPRDGARTPMQWDRSIHAGFSFGQTPTPFLPVHENYFTVNVETELQHPDSILNFYRRLIQTRRQSAALRLGDWKTLVHFPHEHLAYLRSLASETVLVLINFSFEKPLNLDYPLPPGPWRVLLSTHYPTEAMVDLSDTLNTYEVSLFQQRTA</sequence>
<dbReference type="InterPro" id="IPR017853">
    <property type="entry name" value="GH"/>
</dbReference>
<dbReference type="Pfam" id="PF00128">
    <property type="entry name" value="Alpha-amylase"/>
    <property type="match status" value="1"/>
</dbReference>
<dbReference type="InterPro" id="IPR032091">
    <property type="entry name" value="Malt_amylase-like_C"/>
</dbReference>
<dbReference type="AlphaFoldDB" id="A0ABD4T938"/>
<dbReference type="InterPro" id="IPR006047">
    <property type="entry name" value="GH13_cat_dom"/>
</dbReference>
<dbReference type="InterPro" id="IPR045857">
    <property type="entry name" value="O16G_dom_2"/>
</dbReference>
<comment type="similarity">
    <text evidence="1">Belongs to the glycosyl hydrolase 13 family.</text>
</comment>
<dbReference type="RefSeq" id="WP_166277212.1">
    <property type="nucleotide sequence ID" value="NZ_JTHE03000104.1"/>
</dbReference>
<dbReference type="Gene3D" id="3.20.20.80">
    <property type="entry name" value="Glycosidases"/>
    <property type="match status" value="1"/>
</dbReference>
<dbReference type="FunFam" id="3.90.400.10:FF:000002">
    <property type="entry name" value="Sucrose isomerase"/>
    <property type="match status" value="1"/>
</dbReference>
<reference evidence="5 6" key="1">
    <citation type="journal article" date="2015" name="Genome Announc.">
        <title>Draft Genome Sequence of Filamentous Marine Cyanobacterium Lyngbya confervoides Strain BDU141951.</title>
        <authorList>
            <person name="Chandrababunaidu M.M."/>
            <person name="Sen D."/>
            <person name="Tripathy S."/>
        </authorList>
    </citation>
    <scope>NUCLEOTIDE SEQUENCE [LARGE SCALE GENOMIC DNA]</scope>
    <source>
        <strain evidence="5 6">BDU141951</strain>
    </source>
</reference>
<dbReference type="PANTHER" id="PTHR10357:SF179">
    <property type="entry name" value="NEUTRAL AND BASIC AMINO ACID TRANSPORT PROTEIN RBAT"/>
    <property type="match status" value="1"/>
</dbReference>
<dbReference type="SUPFAM" id="SSF51445">
    <property type="entry name" value="(Trans)glycosidases"/>
    <property type="match status" value="1"/>
</dbReference>
<evidence type="ECO:0000313" key="5">
    <source>
        <dbReference type="EMBL" id="MCM1984837.1"/>
    </source>
</evidence>
<gene>
    <name evidence="5" type="ORF">QQ91_0018605</name>
</gene>
<dbReference type="Proteomes" id="UP000031561">
    <property type="component" value="Unassembled WGS sequence"/>
</dbReference>
<evidence type="ECO:0000313" key="6">
    <source>
        <dbReference type="Proteomes" id="UP000031561"/>
    </source>
</evidence>
<dbReference type="CDD" id="cd11333">
    <property type="entry name" value="AmyAc_SI_OligoGlu_DGase"/>
    <property type="match status" value="1"/>
</dbReference>
<keyword evidence="3" id="KW-0326">Glycosidase</keyword>